<dbReference type="OrthoDB" id="5432219at2"/>
<keyword evidence="1" id="KW-0812">Transmembrane</keyword>
<dbReference type="AlphaFoldDB" id="A0A1G7MAH3"/>
<keyword evidence="3" id="KW-1185">Reference proteome</keyword>
<proteinExistence type="predicted"/>
<evidence type="ECO:0000313" key="3">
    <source>
        <dbReference type="Proteomes" id="UP000199355"/>
    </source>
</evidence>
<dbReference type="Proteomes" id="UP000199355">
    <property type="component" value="Unassembled WGS sequence"/>
</dbReference>
<dbReference type="SUPFAM" id="SSF141322">
    <property type="entry name" value="NfeD domain-like"/>
    <property type="match status" value="1"/>
</dbReference>
<keyword evidence="1" id="KW-0472">Membrane</keyword>
<keyword evidence="2" id="KW-0378">Hydrolase</keyword>
<accession>A0A1G7MAH3</accession>
<evidence type="ECO:0000256" key="1">
    <source>
        <dbReference type="SAM" id="Phobius"/>
    </source>
</evidence>
<gene>
    <name evidence="2" type="ORF">SAMN05192586_10858</name>
</gene>
<dbReference type="Gene3D" id="2.40.50.140">
    <property type="entry name" value="Nucleic acid-binding proteins"/>
    <property type="match status" value="1"/>
</dbReference>
<feature type="transmembrane region" description="Helical" evidence="1">
    <location>
        <begin position="46"/>
        <end position="64"/>
    </location>
</feature>
<dbReference type="GO" id="GO:0005886">
    <property type="term" value="C:plasma membrane"/>
    <property type="evidence" value="ECO:0007669"/>
    <property type="project" value="TreeGrafter"/>
</dbReference>
<sequence>MHAPLLWFFLGTALLLAELLTPALVLLFFGLGAWAAALAALLGLELSGQLVVFMAVALCSLAVLRRRLRQVFGGRARAGDAPHDEDAPAPHPLTGARGVVSKALRPGAEGEVSVGGSFWRAVSAVPLEKGAPAAVLGAQADNGLVLCVAPVPGAAASKKDAA</sequence>
<name>A0A1G7MAH3_9BACT</name>
<reference evidence="3" key="1">
    <citation type="submission" date="2016-10" db="EMBL/GenBank/DDBJ databases">
        <authorList>
            <person name="Varghese N."/>
            <person name="Submissions S."/>
        </authorList>
    </citation>
    <scope>NUCLEOTIDE SEQUENCE [LARGE SCALE GENOMIC DNA]</scope>
    <source>
        <strain evidence="3">KHC7</strain>
    </source>
</reference>
<evidence type="ECO:0000313" key="2">
    <source>
        <dbReference type="EMBL" id="SDF58636.1"/>
    </source>
</evidence>
<dbReference type="PANTHER" id="PTHR33507:SF3">
    <property type="entry name" value="INNER MEMBRANE PROTEIN YBBJ"/>
    <property type="match status" value="1"/>
</dbReference>
<dbReference type="RefSeq" id="WP_092153512.1">
    <property type="nucleotide sequence ID" value="NZ_FNBX01000008.1"/>
</dbReference>
<keyword evidence="1" id="KW-1133">Transmembrane helix</keyword>
<dbReference type="InterPro" id="IPR052165">
    <property type="entry name" value="Membrane_assoc_protease"/>
</dbReference>
<dbReference type="GO" id="GO:0008233">
    <property type="term" value="F:peptidase activity"/>
    <property type="evidence" value="ECO:0007669"/>
    <property type="project" value="UniProtKB-KW"/>
</dbReference>
<dbReference type="InterPro" id="IPR012340">
    <property type="entry name" value="NA-bd_OB-fold"/>
</dbReference>
<keyword evidence="2" id="KW-0645">Protease</keyword>
<dbReference type="GO" id="GO:0006508">
    <property type="term" value="P:proteolysis"/>
    <property type="evidence" value="ECO:0007669"/>
    <property type="project" value="UniProtKB-KW"/>
</dbReference>
<dbReference type="PANTHER" id="PTHR33507">
    <property type="entry name" value="INNER MEMBRANE PROTEIN YBBJ"/>
    <property type="match status" value="1"/>
</dbReference>
<feature type="transmembrane region" description="Helical" evidence="1">
    <location>
        <begin position="7"/>
        <end position="40"/>
    </location>
</feature>
<organism evidence="2 3">
    <name type="scientific">Desulfovibrio legallii</name>
    <dbReference type="NCBI Taxonomy" id="571438"/>
    <lineage>
        <taxon>Bacteria</taxon>
        <taxon>Pseudomonadati</taxon>
        <taxon>Thermodesulfobacteriota</taxon>
        <taxon>Desulfovibrionia</taxon>
        <taxon>Desulfovibrionales</taxon>
        <taxon>Desulfovibrionaceae</taxon>
        <taxon>Desulfovibrio</taxon>
    </lineage>
</organism>
<protein>
    <submittedName>
        <fullName evidence="2">Membrane protein implicated in regulation of membrane protease activity</fullName>
    </submittedName>
</protein>
<dbReference type="EMBL" id="FNBX01000008">
    <property type="protein sequence ID" value="SDF58636.1"/>
    <property type="molecule type" value="Genomic_DNA"/>
</dbReference>
<dbReference type="STRING" id="571438.SAMN05192586_10858"/>